<geneLocation type="plasmid" evidence="1 2">
    <name>unnamed3</name>
</geneLocation>
<evidence type="ECO:0000313" key="1">
    <source>
        <dbReference type="EMBL" id="UZJ27046.1"/>
    </source>
</evidence>
<reference evidence="1" key="1">
    <citation type="submission" date="2022-10" db="EMBL/GenBank/DDBJ databases">
        <title>Rhodococcus sp.75.</title>
        <authorList>
            <person name="Sun M."/>
        </authorList>
    </citation>
    <scope>NUCLEOTIDE SEQUENCE</scope>
    <source>
        <strain evidence="1">75</strain>
        <plasmid evidence="1">unnamed3</plasmid>
    </source>
</reference>
<name>A0ABY6P5V2_9NOCA</name>
<gene>
    <name evidence="1" type="ORF">RHODO2019_19140</name>
</gene>
<dbReference type="EMBL" id="CP110618">
    <property type="protein sequence ID" value="UZJ27046.1"/>
    <property type="molecule type" value="Genomic_DNA"/>
</dbReference>
<keyword evidence="1" id="KW-0614">Plasmid</keyword>
<keyword evidence="2" id="KW-1185">Reference proteome</keyword>
<proteinExistence type="predicted"/>
<accession>A0ABY6P5V2</accession>
<dbReference type="Proteomes" id="UP001164965">
    <property type="component" value="Plasmid unnamed3"/>
</dbReference>
<protein>
    <submittedName>
        <fullName evidence="1">Uncharacterized protein</fullName>
    </submittedName>
</protein>
<dbReference type="RefSeq" id="WP_265385150.1">
    <property type="nucleotide sequence ID" value="NZ_CP110618.1"/>
</dbReference>
<organism evidence="1 2">
    <name type="scientific">Rhodococcus antarcticus</name>
    <dbReference type="NCBI Taxonomy" id="2987751"/>
    <lineage>
        <taxon>Bacteria</taxon>
        <taxon>Bacillati</taxon>
        <taxon>Actinomycetota</taxon>
        <taxon>Actinomycetes</taxon>
        <taxon>Mycobacteriales</taxon>
        <taxon>Nocardiaceae</taxon>
        <taxon>Rhodococcus</taxon>
    </lineage>
</organism>
<evidence type="ECO:0000313" key="2">
    <source>
        <dbReference type="Proteomes" id="UP001164965"/>
    </source>
</evidence>
<sequence length="67" mass="7008">MNIPKDKVIELIRSKVGGEKADQAQNELPDTVDTDNDEHKNLLEKLGVNPADLLGGAGGGIGSKLGL</sequence>